<feature type="non-terminal residue" evidence="3">
    <location>
        <position position="249"/>
    </location>
</feature>
<protein>
    <submittedName>
        <fullName evidence="3">Gag-like protein</fullName>
    </submittedName>
</protein>
<dbReference type="AlphaFoldDB" id="A0A0L7KW23"/>
<dbReference type="Proteomes" id="UP000037510">
    <property type="component" value="Unassembled WGS sequence"/>
</dbReference>
<name>A0A0L7KW23_OPEBR</name>
<comment type="caution">
    <text evidence="3">The sequence shown here is derived from an EMBL/GenBank/DDBJ whole genome shotgun (WGS) entry which is preliminary data.</text>
</comment>
<feature type="compositionally biased region" description="Low complexity" evidence="2">
    <location>
        <begin position="190"/>
        <end position="202"/>
    </location>
</feature>
<keyword evidence="1" id="KW-0175">Coiled coil</keyword>
<proteinExistence type="predicted"/>
<feature type="compositionally biased region" description="Polar residues" evidence="2">
    <location>
        <begin position="220"/>
        <end position="235"/>
    </location>
</feature>
<keyword evidence="4" id="KW-1185">Reference proteome</keyword>
<gene>
    <name evidence="3" type="ORF">OBRU01_19771</name>
</gene>
<evidence type="ECO:0000313" key="4">
    <source>
        <dbReference type="Proteomes" id="UP000037510"/>
    </source>
</evidence>
<sequence>SLDRGSDDAPALKVIVVEEEQSRGRAPTTGHNVGLAEAEVALEALQRAEVELQNERELADETRSRRSPRVVLSRISESEVQQADELLSTDLSRRVRESLGKILSVAKDSGNLKGTFIRDLKVAAASIREAMEVLQDRSSTEETRRLQAANVRLRDEVRELRQEIVELRREMLEARAAIPAPHPPERSSHGRAGTPGAAAGRGKLTVPRGAVGETPEPRSGPSSTPAVMQMTQSLPSVILTGKKRARDIT</sequence>
<evidence type="ECO:0000256" key="2">
    <source>
        <dbReference type="SAM" id="MobiDB-lite"/>
    </source>
</evidence>
<feature type="region of interest" description="Disordered" evidence="2">
    <location>
        <begin position="180"/>
        <end position="249"/>
    </location>
</feature>
<feature type="coiled-coil region" evidence="1">
    <location>
        <begin position="117"/>
        <end position="177"/>
    </location>
</feature>
<evidence type="ECO:0000313" key="3">
    <source>
        <dbReference type="EMBL" id="KOB67477.1"/>
    </source>
</evidence>
<reference evidence="3 4" key="1">
    <citation type="journal article" date="2015" name="Genome Biol. Evol.">
        <title>The genome of winter moth (Operophtera brumata) provides a genomic perspective on sexual dimorphism and phenology.</title>
        <authorList>
            <person name="Derks M.F."/>
            <person name="Smit S."/>
            <person name="Salis L."/>
            <person name="Schijlen E."/>
            <person name="Bossers A."/>
            <person name="Mateman C."/>
            <person name="Pijl A.S."/>
            <person name="de Ridder D."/>
            <person name="Groenen M.A."/>
            <person name="Visser M.E."/>
            <person name="Megens H.J."/>
        </authorList>
    </citation>
    <scope>NUCLEOTIDE SEQUENCE [LARGE SCALE GENOMIC DNA]</scope>
    <source>
        <strain evidence="3">WM2013NL</strain>
        <tissue evidence="3">Head and thorax</tissue>
    </source>
</reference>
<feature type="non-terminal residue" evidence="3">
    <location>
        <position position="1"/>
    </location>
</feature>
<organism evidence="3 4">
    <name type="scientific">Operophtera brumata</name>
    <name type="common">Winter moth</name>
    <name type="synonym">Phalaena brumata</name>
    <dbReference type="NCBI Taxonomy" id="104452"/>
    <lineage>
        <taxon>Eukaryota</taxon>
        <taxon>Metazoa</taxon>
        <taxon>Ecdysozoa</taxon>
        <taxon>Arthropoda</taxon>
        <taxon>Hexapoda</taxon>
        <taxon>Insecta</taxon>
        <taxon>Pterygota</taxon>
        <taxon>Neoptera</taxon>
        <taxon>Endopterygota</taxon>
        <taxon>Lepidoptera</taxon>
        <taxon>Glossata</taxon>
        <taxon>Ditrysia</taxon>
        <taxon>Geometroidea</taxon>
        <taxon>Geometridae</taxon>
        <taxon>Larentiinae</taxon>
        <taxon>Operophtera</taxon>
    </lineage>
</organism>
<feature type="coiled-coil region" evidence="1">
    <location>
        <begin position="35"/>
        <end position="65"/>
    </location>
</feature>
<dbReference type="EMBL" id="JTDY01005012">
    <property type="protein sequence ID" value="KOB67477.1"/>
    <property type="molecule type" value="Genomic_DNA"/>
</dbReference>
<accession>A0A0L7KW23</accession>
<evidence type="ECO:0000256" key="1">
    <source>
        <dbReference type="SAM" id="Coils"/>
    </source>
</evidence>